<dbReference type="Proteomes" id="UP000012042">
    <property type="component" value="Chromosome"/>
</dbReference>
<dbReference type="EMBL" id="AP012167">
    <property type="protein sequence ID" value="BAN07054.1"/>
    <property type="molecule type" value="Genomic_DNA"/>
</dbReference>
<dbReference type="KEGG" id="lbk:LVISKB_1419"/>
<reference evidence="1 2" key="1">
    <citation type="journal article" date="2013" name="PLoS ONE">
        <title>Genomic Analysis by Deep Sequencing of the Probiotic Lactobacillus brevis KB290 Harboring Nine Plasmids Reveals Genomic Stability.</title>
        <authorList>
            <person name="Fukao M."/>
            <person name="Oshima K."/>
            <person name="Morita H."/>
            <person name="Toh H."/>
            <person name="Suda W."/>
            <person name="Kim S.W."/>
            <person name="Suzuki S."/>
            <person name="Yakabe T."/>
            <person name="Hattori M."/>
            <person name="Yajima N."/>
        </authorList>
    </citation>
    <scope>NUCLEOTIDE SEQUENCE [LARGE SCALE GENOMIC DNA]</scope>
    <source>
        <strain evidence="1 2">KB290</strain>
    </source>
</reference>
<dbReference type="HOGENOM" id="CLU_3217738_0_0_9"/>
<evidence type="ECO:0000313" key="1">
    <source>
        <dbReference type="EMBL" id="BAN07054.1"/>
    </source>
</evidence>
<dbReference type="AlphaFoldDB" id="M5AE49"/>
<proteinExistence type="predicted"/>
<gene>
    <name evidence="1" type="ORF">LVISKB_1419</name>
</gene>
<name>M5AE49_LEVBR</name>
<dbReference type="PATRIC" id="fig|1001583.3.peg.1401"/>
<protein>
    <submittedName>
        <fullName evidence="1">Uncharacterized protein</fullName>
    </submittedName>
</protein>
<accession>M5AE49</accession>
<sequence>MLVHGGLLMVNAGNATMINNQKERVVSELLAKKVMLNCVAIFVFMG</sequence>
<evidence type="ECO:0000313" key="2">
    <source>
        <dbReference type="Proteomes" id="UP000012042"/>
    </source>
</evidence>
<organism evidence="1 2">
    <name type="scientific">Levilactobacillus brevis KB290</name>
    <dbReference type="NCBI Taxonomy" id="1001583"/>
    <lineage>
        <taxon>Bacteria</taxon>
        <taxon>Bacillati</taxon>
        <taxon>Bacillota</taxon>
        <taxon>Bacilli</taxon>
        <taxon>Lactobacillales</taxon>
        <taxon>Lactobacillaceae</taxon>
        <taxon>Levilactobacillus</taxon>
    </lineage>
</organism>